<name>A0A9Q4MVS8_PARDI</name>
<reference evidence="1 2" key="1">
    <citation type="journal article" date="2019" name="Nat. Med.">
        <title>A library of human gut bacterial isolates paired with longitudinal multiomics data enables mechanistic microbiome research.</title>
        <authorList>
            <person name="Poyet M."/>
            <person name="Groussin M."/>
            <person name="Gibbons S.M."/>
            <person name="Avila-Pacheco J."/>
            <person name="Jiang X."/>
            <person name="Kearney S.M."/>
            <person name="Perrotta A.R."/>
            <person name="Berdy B."/>
            <person name="Zhao S."/>
            <person name="Lieberman T.D."/>
            <person name="Swanson P.K."/>
            <person name="Smith M."/>
            <person name="Roesemann S."/>
            <person name="Alexander J.E."/>
            <person name="Rich S.A."/>
            <person name="Livny J."/>
            <person name="Vlamakis H."/>
            <person name="Clish C."/>
            <person name="Bullock K."/>
            <person name="Deik A."/>
            <person name="Scott J."/>
            <person name="Pierce K.A."/>
            <person name="Xavier R.J."/>
            <person name="Alm E.J."/>
        </authorList>
    </citation>
    <scope>NUCLEOTIDE SEQUENCE [LARGE SCALE GENOMIC DNA]</scope>
    <source>
        <strain evidence="1 2">BIOML-A20</strain>
    </source>
</reference>
<dbReference type="Proteomes" id="UP000441609">
    <property type="component" value="Unassembled WGS sequence"/>
</dbReference>
<dbReference type="GO" id="GO:0016301">
    <property type="term" value="F:kinase activity"/>
    <property type="evidence" value="ECO:0007669"/>
    <property type="project" value="UniProtKB-KW"/>
</dbReference>
<gene>
    <name evidence="1" type="ORF">GKD70_23225</name>
</gene>
<comment type="caution">
    <text evidence="1">The sequence shown here is derived from an EMBL/GenBank/DDBJ whole genome shotgun (WGS) entry which is preliminary data.</text>
</comment>
<organism evidence="1 2">
    <name type="scientific">Parabacteroides distasonis</name>
    <dbReference type="NCBI Taxonomy" id="823"/>
    <lineage>
        <taxon>Bacteria</taxon>
        <taxon>Pseudomonadati</taxon>
        <taxon>Bacteroidota</taxon>
        <taxon>Bacteroidia</taxon>
        <taxon>Bacteroidales</taxon>
        <taxon>Tannerellaceae</taxon>
        <taxon>Parabacteroides</taxon>
    </lineage>
</organism>
<dbReference type="EMBL" id="WKMO01000066">
    <property type="protein sequence ID" value="MSB76160.1"/>
    <property type="molecule type" value="Genomic_DNA"/>
</dbReference>
<dbReference type="InterPro" id="IPR043129">
    <property type="entry name" value="ATPase_NBD"/>
</dbReference>
<feature type="non-terminal residue" evidence="1">
    <location>
        <position position="86"/>
    </location>
</feature>
<dbReference type="AlphaFoldDB" id="A0A9Q4MVS8"/>
<evidence type="ECO:0000313" key="2">
    <source>
        <dbReference type="Proteomes" id="UP000441609"/>
    </source>
</evidence>
<keyword evidence="1" id="KW-0808">Transferase</keyword>
<evidence type="ECO:0000313" key="1">
    <source>
        <dbReference type="EMBL" id="MSB76160.1"/>
    </source>
</evidence>
<accession>A0A9Q4MVS8</accession>
<protein>
    <submittedName>
        <fullName evidence="1">Pantothenate kinase</fullName>
    </submittedName>
</protein>
<dbReference type="SUPFAM" id="SSF53067">
    <property type="entry name" value="Actin-like ATPase domain"/>
    <property type="match status" value="1"/>
</dbReference>
<keyword evidence="1" id="KW-0418">Kinase</keyword>
<dbReference type="Gene3D" id="3.30.420.40">
    <property type="match status" value="1"/>
</dbReference>
<sequence length="86" mass="9340">MNLIIDIGNTKAKIAFFDGGEMVDVVAESNQSLGCLKALCSQYPIEQGIVATVIDLNEKVLADLAALPFPLLWLNHQTPLPVVNLY</sequence>
<proteinExistence type="predicted"/>